<evidence type="ECO:0000313" key="4">
    <source>
        <dbReference type="Proteomes" id="UP000287124"/>
    </source>
</evidence>
<dbReference type="AlphaFoldDB" id="A0A430KWT0"/>
<comment type="similarity">
    <text evidence="1">Belongs to the polysaccharide synthase family.</text>
</comment>
<gene>
    <name evidence="3" type="ORF">BHE90_017685</name>
</gene>
<feature type="non-terminal residue" evidence="3">
    <location>
        <position position="1"/>
    </location>
</feature>
<reference evidence="3 4" key="1">
    <citation type="submission" date="2017-06" db="EMBL/GenBank/DDBJ databases">
        <title>Comparative genomic analysis of Ambrosia Fusariam Clade fungi.</title>
        <authorList>
            <person name="Stajich J.E."/>
            <person name="Carrillo J."/>
            <person name="Kijimoto T."/>
            <person name="Eskalen A."/>
            <person name="O'Donnell K."/>
            <person name="Kasson M."/>
        </authorList>
    </citation>
    <scope>NUCLEOTIDE SEQUENCE [LARGE SCALE GENOMIC DNA]</scope>
    <source>
        <strain evidence="3 4">UCR1854</strain>
    </source>
</reference>
<evidence type="ECO:0000256" key="1">
    <source>
        <dbReference type="ARBA" id="ARBA00007430"/>
    </source>
</evidence>
<evidence type="ECO:0000313" key="3">
    <source>
        <dbReference type="EMBL" id="RTE67940.1"/>
    </source>
</evidence>
<dbReference type="SUPFAM" id="SSF51735">
    <property type="entry name" value="NAD(P)-binding Rossmann-fold domains"/>
    <property type="match status" value="1"/>
</dbReference>
<dbReference type="PANTHER" id="PTHR43318">
    <property type="entry name" value="UDP-N-ACETYLGLUCOSAMINE 4,6-DEHYDRATASE"/>
    <property type="match status" value="1"/>
</dbReference>
<sequence>TGVRDFVLISTDKAVRPTNIMGATKRLAELVLQGLAENQSTTCFSMVRFGNVLGSSGSVVPLFREQIRNGGPVTITHPEITRYFMTIPEAAQLVVQASAMARGGEVFVLDMGQPVRIIDLARNMIELCGFSVKSPETPSGDIEIAVVGMRPGEKLYEELLIGDNPQPTAHPRIMMATEHKLPWDRLRGDLCRLEDLIATGQVEPARALLQELVAEFTPASTIVDWQGCTDVCHFLTAITEVDPVAERAFCAFGSVVGSAMDGGWRIARGCARAGRRALRRLADSDHPAIDRAALATSVGGPGGTIVAFRDCVASHPARAAPPRNMAASSWTRRVYPSRNAERTGAAMAPLVDRSRCDVECTGIVDRTGCDMVAGDEPE</sequence>
<keyword evidence="4" id="KW-1185">Reference proteome</keyword>
<feature type="domain" description="Polysaccharide biosynthesis protein CapD-like" evidence="2">
    <location>
        <begin position="2"/>
        <end position="177"/>
    </location>
</feature>
<dbReference type="InterPro" id="IPR003869">
    <property type="entry name" value="Polysac_CapD-like"/>
</dbReference>
<accession>A0A430KWT0</accession>
<name>A0A430KWT0_9HYPO</name>
<proteinExistence type="inferred from homology"/>
<dbReference type="Gene3D" id="3.40.50.720">
    <property type="entry name" value="NAD(P)-binding Rossmann-like Domain"/>
    <property type="match status" value="1"/>
</dbReference>
<dbReference type="Pfam" id="PF02719">
    <property type="entry name" value="Polysacc_synt_2"/>
    <property type="match status" value="1"/>
</dbReference>
<organism evidence="3 4">
    <name type="scientific">Fusarium euwallaceae</name>
    <dbReference type="NCBI Taxonomy" id="1147111"/>
    <lineage>
        <taxon>Eukaryota</taxon>
        <taxon>Fungi</taxon>
        <taxon>Dikarya</taxon>
        <taxon>Ascomycota</taxon>
        <taxon>Pezizomycotina</taxon>
        <taxon>Sordariomycetes</taxon>
        <taxon>Hypocreomycetidae</taxon>
        <taxon>Hypocreales</taxon>
        <taxon>Nectriaceae</taxon>
        <taxon>Fusarium</taxon>
        <taxon>Fusarium solani species complex</taxon>
    </lineage>
</organism>
<dbReference type="InterPro" id="IPR036291">
    <property type="entry name" value="NAD(P)-bd_dom_sf"/>
</dbReference>
<dbReference type="EMBL" id="MIKF01001474">
    <property type="protein sequence ID" value="RTE67940.1"/>
    <property type="molecule type" value="Genomic_DNA"/>
</dbReference>
<dbReference type="PANTHER" id="PTHR43318:SF1">
    <property type="entry name" value="POLYSACCHARIDE BIOSYNTHESIS PROTEIN EPSC-RELATED"/>
    <property type="match status" value="1"/>
</dbReference>
<evidence type="ECO:0000259" key="2">
    <source>
        <dbReference type="Pfam" id="PF02719"/>
    </source>
</evidence>
<dbReference type="Proteomes" id="UP000287124">
    <property type="component" value="Unassembled WGS sequence"/>
</dbReference>
<protein>
    <recommendedName>
        <fullName evidence="2">Polysaccharide biosynthesis protein CapD-like domain-containing protein</fullName>
    </recommendedName>
</protein>
<dbReference type="InterPro" id="IPR051203">
    <property type="entry name" value="Polysaccharide_Synthase-Rel"/>
</dbReference>
<comment type="caution">
    <text evidence="3">The sequence shown here is derived from an EMBL/GenBank/DDBJ whole genome shotgun (WGS) entry which is preliminary data.</text>
</comment>